<gene>
    <name evidence="1" type="ORF">BCR33DRAFT_742189</name>
</gene>
<name>A0A1Y2BSG6_9FUNG</name>
<dbReference type="OrthoDB" id="10314251at2759"/>
<protein>
    <submittedName>
        <fullName evidence="1">Uncharacterized protein</fullName>
    </submittedName>
</protein>
<comment type="caution">
    <text evidence="1">The sequence shown here is derived from an EMBL/GenBank/DDBJ whole genome shotgun (WGS) entry which is preliminary data.</text>
</comment>
<dbReference type="EMBL" id="MCGO01000049">
    <property type="protein sequence ID" value="ORY37683.1"/>
    <property type="molecule type" value="Genomic_DNA"/>
</dbReference>
<dbReference type="Proteomes" id="UP000193642">
    <property type="component" value="Unassembled WGS sequence"/>
</dbReference>
<accession>A0A1Y2BSG6</accession>
<dbReference type="AlphaFoldDB" id="A0A1Y2BSG6"/>
<organism evidence="1 2">
    <name type="scientific">Rhizoclosmatium globosum</name>
    <dbReference type="NCBI Taxonomy" id="329046"/>
    <lineage>
        <taxon>Eukaryota</taxon>
        <taxon>Fungi</taxon>
        <taxon>Fungi incertae sedis</taxon>
        <taxon>Chytridiomycota</taxon>
        <taxon>Chytridiomycota incertae sedis</taxon>
        <taxon>Chytridiomycetes</taxon>
        <taxon>Chytridiales</taxon>
        <taxon>Chytriomycetaceae</taxon>
        <taxon>Rhizoclosmatium</taxon>
    </lineage>
</organism>
<reference evidence="1 2" key="1">
    <citation type="submission" date="2016-07" db="EMBL/GenBank/DDBJ databases">
        <title>Pervasive Adenine N6-methylation of Active Genes in Fungi.</title>
        <authorList>
            <consortium name="DOE Joint Genome Institute"/>
            <person name="Mondo S.J."/>
            <person name="Dannebaum R.O."/>
            <person name="Kuo R.C."/>
            <person name="Labutti K."/>
            <person name="Haridas S."/>
            <person name="Kuo A."/>
            <person name="Salamov A."/>
            <person name="Ahrendt S.R."/>
            <person name="Lipzen A."/>
            <person name="Sullivan W."/>
            <person name="Andreopoulos W.B."/>
            <person name="Clum A."/>
            <person name="Lindquist E."/>
            <person name="Daum C."/>
            <person name="Ramamoorthy G.K."/>
            <person name="Gryganskyi A."/>
            <person name="Culley D."/>
            <person name="Magnuson J.K."/>
            <person name="James T.Y."/>
            <person name="O'Malley M.A."/>
            <person name="Stajich J.E."/>
            <person name="Spatafora J.W."/>
            <person name="Visel A."/>
            <person name="Grigoriev I.V."/>
        </authorList>
    </citation>
    <scope>NUCLEOTIDE SEQUENCE [LARGE SCALE GENOMIC DNA]</scope>
    <source>
        <strain evidence="1 2">JEL800</strain>
    </source>
</reference>
<proteinExistence type="predicted"/>
<sequence>MKQPVPISSGFQPGPTKNRHMFAELTNLIDNGLFVNAAAKAVSANYNSSKEMIRGVYYQMLEHPDRSHSNSVFSDEYETAISALLRRDCCAASPSIIQPSSMLSPHSIMSSMMAYMKEKGYKFQNIMNMDEMLIKLQNNNSQSRKLESTLIAHPGEVKGGRNGFLFPANTTYFLQPLDNIPLANLKNTIACLYKLAKTCLDLLARSSCQIALDARNCLKPELIHSAFSQTVIFCSIRKNPRASPPQCHCPSGRGRPLNNSHQPYSQATTLFNYLRTC</sequence>
<evidence type="ECO:0000313" key="1">
    <source>
        <dbReference type="EMBL" id="ORY37683.1"/>
    </source>
</evidence>
<evidence type="ECO:0000313" key="2">
    <source>
        <dbReference type="Proteomes" id="UP000193642"/>
    </source>
</evidence>
<keyword evidence="2" id="KW-1185">Reference proteome</keyword>